<keyword evidence="3" id="KW-1185">Reference proteome</keyword>
<sequence>MQCSWFAVKAMILCAAHALDKWGFAGGAHASRPGACPARRQRRTASHGEIPKTQWFWHCQGMASLA</sequence>
<feature type="signal peptide" evidence="1">
    <location>
        <begin position="1"/>
        <end position="18"/>
    </location>
</feature>
<proteinExistence type="predicted"/>
<evidence type="ECO:0000256" key="1">
    <source>
        <dbReference type="SAM" id="SignalP"/>
    </source>
</evidence>
<accession>A0A2A2ALR5</accession>
<gene>
    <name evidence="2" type="ORF">CK625_04355</name>
</gene>
<dbReference type="Proteomes" id="UP000218054">
    <property type="component" value="Unassembled WGS sequence"/>
</dbReference>
<comment type="caution">
    <text evidence="2">The sequence shown here is derived from an EMBL/GenBank/DDBJ whole genome shotgun (WGS) entry which is preliminary data.</text>
</comment>
<reference evidence="2 3" key="1">
    <citation type="submission" date="2017-08" db="EMBL/GenBank/DDBJ databases">
        <title>WGS of Clinical strains of the CDC Group NO-1 linked to zoonotic infections in humans.</title>
        <authorList>
            <person name="Bernier A.-M."/>
            <person name="Bernard K."/>
        </authorList>
    </citation>
    <scope>NUCLEOTIDE SEQUENCE [LARGE SCALE GENOMIC DNA]</scope>
    <source>
        <strain evidence="2 3">NML00-0135</strain>
    </source>
</reference>
<evidence type="ECO:0000313" key="3">
    <source>
        <dbReference type="Proteomes" id="UP000218054"/>
    </source>
</evidence>
<organism evidence="2 3">
    <name type="scientific">Vandammella animalimorsus</name>
    <dbReference type="NCBI Taxonomy" id="2029117"/>
    <lineage>
        <taxon>Bacteria</taxon>
        <taxon>Pseudomonadati</taxon>
        <taxon>Pseudomonadota</taxon>
        <taxon>Betaproteobacteria</taxon>
        <taxon>Burkholderiales</taxon>
        <taxon>Comamonadaceae</taxon>
        <taxon>Vandammella</taxon>
    </lineage>
</organism>
<name>A0A2A2ALR5_9BURK</name>
<dbReference type="EMBL" id="NSJB01000001">
    <property type="protein sequence ID" value="PAT38683.1"/>
    <property type="molecule type" value="Genomic_DNA"/>
</dbReference>
<keyword evidence="1" id="KW-0732">Signal</keyword>
<dbReference type="AlphaFoldDB" id="A0A2A2ALR5"/>
<evidence type="ECO:0000313" key="2">
    <source>
        <dbReference type="EMBL" id="PAT38683.1"/>
    </source>
</evidence>
<protein>
    <submittedName>
        <fullName evidence="2">Uncharacterized protein</fullName>
    </submittedName>
</protein>
<feature type="chain" id="PRO_5012449008" evidence="1">
    <location>
        <begin position="19"/>
        <end position="66"/>
    </location>
</feature>